<evidence type="ECO:0000313" key="6">
    <source>
        <dbReference type="Proteomes" id="UP000696485"/>
    </source>
</evidence>
<dbReference type="GO" id="GO:0032259">
    <property type="term" value="P:methylation"/>
    <property type="evidence" value="ECO:0007669"/>
    <property type="project" value="UniProtKB-KW"/>
</dbReference>
<dbReference type="InterPro" id="IPR051419">
    <property type="entry name" value="Lys/N-term_MeTrsfase_sf"/>
</dbReference>
<accession>A0A9P5SMM2</accession>
<keyword evidence="3" id="KW-0808">Transferase</keyword>
<evidence type="ECO:0000256" key="1">
    <source>
        <dbReference type="ARBA" id="ARBA00008361"/>
    </source>
</evidence>
<evidence type="ECO:0000313" key="5">
    <source>
        <dbReference type="EMBL" id="KAF9331733.1"/>
    </source>
</evidence>
<organism evidence="5 6">
    <name type="scientific">Podila minutissima</name>
    <dbReference type="NCBI Taxonomy" id="64525"/>
    <lineage>
        <taxon>Eukaryota</taxon>
        <taxon>Fungi</taxon>
        <taxon>Fungi incertae sedis</taxon>
        <taxon>Mucoromycota</taxon>
        <taxon>Mortierellomycotina</taxon>
        <taxon>Mortierellomycetes</taxon>
        <taxon>Mortierellales</taxon>
        <taxon>Mortierellaceae</taxon>
        <taxon>Podila</taxon>
    </lineage>
</organism>
<feature type="region of interest" description="Disordered" evidence="4">
    <location>
        <begin position="194"/>
        <end position="232"/>
    </location>
</feature>
<comment type="similarity">
    <text evidence="1">Belongs to the methyltransferase superfamily.</text>
</comment>
<dbReference type="GO" id="GO:0008168">
    <property type="term" value="F:methyltransferase activity"/>
    <property type="evidence" value="ECO:0007669"/>
    <property type="project" value="UniProtKB-KW"/>
</dbReference>
<protein>
    <recommendedName>
        <fullName evidence="7">Methyltransferase domain-containing protein</fullName>
    </recommendedName>
</protein>
<evidence type="ECO:0000256" key="2">
    <source>
        <dbReference type="ARBA" id="ARBA00022603"/>
    </source>
</evidence>
<dbReference type="SUPFAM" id="SSF53335">
    <property type="entry name" value="S-adenosyl-L-methionine-dependent methyltransferases"/>
    <property type="match status" value="1"/>
</dbReference>
<gene>
    <name evidence="5" type="ORF">BG006_005425</name>
</gene>
<dbReference type="EMBL" id="JAAAUY010000304">
    <property type="protein sequence ID" value="KAF9331733.1"/>
    <property type="molecule type" value="Genomic_DNA"/>
</dbReference>
<sequence>MPPPIPFDSQEYWSQRFENESSFEWLMPWPVLEPRLKALHILPKDSSTRILNLGCGNSDLPLDLYNSGHPHVTSVDFVGSVVERMRAHCEESIGWSSDSPETCPLEFLEMDCLDMSRLPSAAFSLCLDKSTSDAISCGDDEHCTKLRTLCREVARVVPEGGLWCVVSYSRFRQYEWSEGLGAGLWTTERIEEITAEQEPRSASPDSQESVDVAPDASAARAKRRRPPPLAPSATARVAAHALAPSLATVLRVAAAPRAAAPVRRMNKNASVATIAPAPRSTAVVAPTVPAPASPRALNASAMENASAPIITKALQNRGHFE</sequence>
<dbReference type="Proteomes" id="UP000696485">
    <property type="component" value="Unassembled WGS sequence"/>
</dbReference>
<dbReference type="InterPro" id="IPR029063">
    <property type="entry name" value="SAM-dependent_MTases_sf"/>
</dbReference>
<evidence type="ECO:0008006" key="7">
    <source>
        <dbReference type="Google" id="ProtNLM"/>
    </source>
</evidence>
<reference evidence="5" key="1">
    <citation type="journal article" date="2020" name="Fungal Divers.">
        <title>Resolving the Mortierellaceae phylogeny through synthesis of multi-gene phylogenetics and phylogenomics.</title>
        <authorList>
            <person name="Vandepol N."/>
            <person name="Liber J."/>
            <person name="Desiro A."/>
            <person name="Na H."/>
            <person name="Kennedy M."/>
            <person name="Barry K."/>
            <person name="Grigoriev I.V."/>
            <person name="Miller A.N."/>
            <person name="O'Donnell K."/>
            <person name="Stajich J.E."/>
            <person name="Bonito G."/>
        </authorList>
    </citation>
    <scope>NUCLEOTIDE SEQUENCE</scope>
    <source>
        <strain evidence="5">NVP1</strain>
    </source>
</reference>
<keyword evidence="6" id="KW-1185">Reference proteome</keyword>
<proteinExistence type="inferred from homology"/>
<dbReference type="AlphaFoldDB" id="A0A9P5SMM2"/>
<evidence type="ECO:0000256" key="3">
    <source>
        <dbReference type="ARBA" id="ARBA00022679"/>
    </source>
</evidence>
<dbReference type="PANTHER" id="PTHR12176:SF84">
    <property type="entry name" value="METHYLTRANSFERASE DOMAIN-CONTAINING PROTEIN"/>
    <property type="match status" value="1"/>
</dbReference>
<dbReference type="PANTHER" id="PTHR12176">
    <property type="entry name" value="SAM-DEPENDENT METHYLTRANSFERASE SUPERFAMILY PROTEIN"/>
    <property type="match status" value="1"/>
</dbReference>
<keyword evidence="2" id="KW-0489">Methyltransferase</keyword>
<comment type="caution">
    <text evidence="5">The sequence shown here is derived from an EMBL/GenBank/DDBJ whole genome shotgun (WGS) entry which is preliminary data.</text>
</comment>
<name>A0A9P5SMM2_9FUNG</name>
<dbReference type="Gene3D" id="3.40.50.150">
    <property type="entry name" value="Vaccinia Virus protein VP39"/>
    <property type="match status" value="1"/>
</dbReference>
<evidence type="ECO:0000256" key="4">
    <source>
        <dbReference type="SAM" id="MobiDB-lite"/>
    </source>
</evidence>